<keyword evidence="3 15" id="KW-0436">Ligase</keyword>
<dbReference type="FunFam" id="3.30.470.30:FF:000002">
    <property type="entry name" value="DNA ligase"/>
    <property type="match status" value="1"/>
</dbReference>
<dbReference type="Proteomes" id="UP000274756">
    <property type="component" value="Unassembled WGS sequence"/>
</dbReference>
<dbReference type="OrthoDB" id="206088at2759"/>
<sequence>MKSDTNIVDWKTFEKVPYLSLAKIFEKIECTSSRLEIVKILSDFLLKILQKTPTELTYCVYLCVNQLGPAYEGLELGVAEGTLIKALAQATGRKVDKIKEELSLKGDLGIVAQQSRCTQRMLFTPAPLTISAVFNKLTEIAKASGHASVNKKIDLIKTLLVACQDIEARYLVRSLSGKLRIGLAEQSVILALANTFTDFELNKQGIKLTADKMKERQASDALILKTTYCECPNFDKIISILIKHGISALPQHCTLTPGIPLKPMLAHPAKGVAEIMKRLGSTEFACEYKYDGERAQIHFGHFGIKIFSRNQEDNTSKYPDITNLISKCVDEEAINFVIDCEVVAWDSMHCSILPFQVLSTRKRKNAADNEIKISVCVFMFDLLYWNGRSLVKLPLRERRKMLRTHFKEIKDVCSFVYSKDTGDPDEIAELLNEAVKNNCEGLMIKSLDIDASYEIAKRSHNWLKLKKDYLDGIGDTLDLVVIGGYCGTGKRTGVYGGYLLACYDPDSEEYQSICKIGTGLKEDDLSAQYEMFSKFRVDKAKSYYSYDISLAPDHWFEPEIVWEIKAADLSISPKHHAAKGFVDPEKGISLRFPRFIRHRQDKKPEEVTSSKQVSKKYIKIYLFILFKRSEAE</sequence>
<dbReference type="InterPro" id="IPR050191">
    <property type="entry name" value="ATP-dep_DNA_ligase"/>
</dbReference>
<dbReference type="WBParaSite" id="DME_0000820601-mRNA-1">
    <property type="protein sequence ID" value="DME_0000820601-mRNA-1"/>
    <property type="gene ID" value="DME_0000820601"/>
</dbReference>
<gene>
    <name evidence="18" type="ORF">DME_LOCUS2282</name>
</gene>
<evidence type="ECO:0000256" key="5">
    <source>
        <dbReference type="ARBA" id="ARBA00022705"/>
    </source>
</evidence>
<keyword evidence="12" id="KW-0131">Cell cycle</keyword>
<keyword evidence="20" id="KW-1185">Reference proteome</keyword>
<keyword evidence="10 15" id="KW-0234">DNA repair</keyword>
<evidence type="ECO:0000256" key="2">
    <source>
        <dbReference type="ARBA" id="ARBA00007572"/>
    </source>
</evidence>
<reference evidence="18 20" key="2">
    <citation type="submission" date="2018-11" db="EMBL/GenBank/DDBJ databases">
        <authorList>
            <consortium name="Pathogen Informatics"/>
        </authorList>
    </citation>
    <scope>NUCLEOTIDE SEQUENCE [LARGE SCALE GENOMIC DNA]</scope>
</reference>
<evidence type="ECO:0000256" key="6">
    <source>
        <dbReference type="ARBA" id="ARBA00022741"/>
    </source>
</evidence>
<dbReference type="AlphaFoldDB" id="A0A0N4UKG7"/>
<dbReference type="Pfam" id="PF01068">
    <property type="entry name" value="DNA_ligase_A_M"/>
    <property type="match status" value="1"/>
</dbReference>
<dbReference type="GO" id="GO:0006310">
    <property type="term" value="P:DNA recombination"/>
    <property type="evidence" value="ECO:0007669"/>
    <property type="project" value="UniProtKB-KW"/>
</dbReference>
<dbReference type="InterPro" id="IPR000977">
    <property type="entry name" value="DNA_ligase_ATP-dep"/>
</dbReference>
<keyword evidence="7 15" id="KW-0227">DNA damage</keyword>
<evidence type="ECO:0000313" key="20">
    <source>
        <dbReference type="Proteomes" id="UP000274756"/>
    </source>
</evidence>
<dbReference type="GO" id="GO:0005634">
    <property type="term" value="C:nucleus"/>
    <property type="evidence" value="ECO:0007669"/>
    <property type="project" value="UniProtKB-SubCell"/>
</dbReference>
<name>A0A0N4UKG7_DRAME</name>
<dbReference type="GO" id="GO:0005739">
    <property type="term" value="C:mitochondrion"/>
    <property type="evidence" value="ECO:0007669"/>
    <property type="project" value="TreeGrafter"/>
</dbReference>
<dbReference type="InterPro" id="IPR036599">
    <property type="entry name" value="DNA_ligase_N_sf"/>
</dbReference>
<comment type="function">
    <text evidence="14">DNA ligase that seals nicks in double-stranded DNA during DNA replication, DNA recombination and DNA repair.</text>
</comment>
<dbReference type="GO" id="GO:0003910">
    <property type="term" value="F:DNA ligase (ATP) activity"/>
    <property type="evidence" value="ECO:0007669"/>
    <property type="project" value="UniProtKB-EC"/>
</dbReference>
<keyword evidence="9 15" id="KW-0233">DNA recombination</keyword>
<dbReference type="SUPFAM" id="SSF56091">
    <property type="entry name" value="DNA ligase/mRNA capping enzyme, catalytic domain"/>
    <property type="match status" value="1"/>
</dbReference>
<comment type="subcellular location">
    <subcellularLocation>
        <location evidence="1">Nucleus</location>
    </subcellularLocation>
</comment>
<dbReference type="STRING" id="318479.A0A0N4UKG7"/>
<dbReference type="InterPro" id="IPR012340">
    <property type="entry name" value="NA-bd_OB-fold"/>
</dbReference>
<dbReference type="Gene3D" id="3.30.470.30">
    <property type="entry name" value="DNA ligase/mRNA capping enzyme"/>
    <property type="match status" value="1"/>
</dbReference>
<dbReference type="PANTHER" id="PTHR45674">
    <property type="entry name" value="DNA LIGASE 1/3 FAMILY MEMBER"/>
    <property type="match status" value="1"/>
</dbReference>
<keyword evidence="6 15" id="KW-0547">Nucleotide-binding</keyword>
<dbReference type="FunFam" id="2.40.50.140:FF:000062">
    <property type="entry name" value="DNA ligase"/>
    <property type="match status" value="1"/>
</dbReference>
<reference evidence="21" key="1">
    <citation type="submission" date="2017-02" db="UniProtKB">
        <authorList>
            <consortium name="WormBaseParasite"/>
        </authorList>
    </citation>
    <scope>IDENTIFICATION</scope>
</reference>
<evidence type="ECO:0000313" key="18">
    <source>
        <dbReference type="EMBL" id="VDN52309.1"/>
    </source>
</evidence>
<dbReference type="Pfam" id="PF04675">
    <property type="entry name" value="DNA_ligase_A_N"/>
    <property type="match status" value="1"/>
</dbReference>
<dbReference type="EMBL" id="UYYG01000053">
    <property type="protein sequence ID" value="VDN52309.1"/>
    <property type="molecule type" value="Genomic_DNA"/>
</dbReference>
<accession>A0A0N4UKG7</accession>
<comment type="similarity">
    <text evidence="2 16">Belongs to the ATP-dependent DNA ligase family.</text>
</comment>
<evidence type="ECO:0000313" key="21">
    <source>
        <dbReference type="WBParaSite" id="DME_0000820601-mRNA-1"/>
    </source>
</evidence>
<feature type="domain" description="ATP-dependent DNA ligase family profile" evidence="17">
    <location>
        <begin position="368"/>
        <end position="504"/>
    </location>
</feature>
<dbReference type="GO" id="GO:0005524">
    <property type="term" value="F:ATP binding"/>
    <property type="evidence" value="ECO:0007669"/>
    <property type="project" value="UniProtKB-KW"/>
</dbReference>
<dbReference type="Gene3D" id="1.10.3260.10">
    <property type="entry name" value="DNA ligase, ATP-dependent, N-terminal domain"/>
    <property type="match status" value="1"/>
</dbReference>
<dbReference type="InterPro" id="IPR016059">
    <property type="entry name" value="DNA_ligase_ATP-dep_CS"/>
</dbReference>
<dbReference type="GO" id="GO:0003677">
    <property type="term" value="F:DNA binding"/>
    <property type="evidence" value="ECO:0007669"/>
    <property type="project" value="InterPro"/>
</dbReference>
<evidence type="ECO:0000256" key="10">
    <source>
        <dbReference type="ARBA" id="ARBA00023204"/>
    </source>
</evidence>
<protein>
    <recommendedName>
        <fullName evidence="15">DNA ligase</fullName>
        <ecNumber evidence="15">6.5.1.1</ecNumber>
    </recommendedName>
</protein>
<evidence type="ECO:0000256" key="16">
    <source>
        <dbReference type="RuleBase" id="RU004196"/>
    </source>
</evidence>
<evidence type="ECO:0000256" key="7">
    <source>
        <dbReference type="ARBA" id="ARBA00022763"/>
    </source>
</evidence>
<dbReference type="SUPFAM" id="SSF117018">
    <property type="entry name" value="ATP-dependent DNA ligase DNA-binding domain"/>
    <property type="match status" value="1"/>
</dbReference>
<comment type="catalytic activity">
    <reaction evidence="13 15">
        <text>ATP + (deoxyribonucleotide)n-3'-hydroxyl + 5'-phospho-(deoxyribonucleotide)m = (deoxyribonucleotide)n+m + AMP + diphosphate.</text>
        <dbReference type="EC" id="6.5.1.1"/>
    </reaction>
</comment>
<dbReference type="Gene3D" id="2.40.50.140">
    <property type="entry name" value="Nucleic acid-binding proteins"/>
    <property type="match status" value="1"/>
</dbReference>
<dbReference type="CDD" id="cd07900">
    <property type="entry name" value="Adenylation_DNA_ligase_I_Euk"/>
    <property type="match status" value="1"/>
</dbReference>
<dbReference type="GO" id="GO:0071897">
    <property type="term" value="P:DNA biosynthetic process"/>
    <property type="evidence" value="ECO:0007669"/>
    <property type="project" value="InterPro"/>
</dbReference>
<organism evidence="19 21">
    <name type="scientific">Dracunculus medinensis</name>
    <name type="common">Guinea worm</name>
    <dbReference type="NCBI Taxonomy" id="318479"/>
    <lineage>
        <taxon>Eukaryota</taxon>
        <taxon>Metazoa</taxon>
        <taxon>Ecdysozoa</taxon>
        <taxon>Nematoda</taxon>
        <taxon>Chromadorea</taxon>
        <taxon>Rhabditida</taxon>
        <taxon>Spirurina</taxon>
        <taxon>Dracunculoidea</taxon>
        <taxon>Dracunculidae</taxon>
        <taxon>Dracunculus</taxon>
    </lineage>
</organism>
<keyword evidence="5" id="KW-0235">DNA replication</keyword>
<keyword evidence="4" id="KW-0132">Cell division</keyword>
<dbReference type="Pfam" id="PF04679">
    <property type="entry name" value="DNA_ligase_A_C"/>
    <property type="match status" value="1"/>
</dbReference>
<dbReference type="FunFam" id="1.10.3260.10:FF:000001">
    <property type="entry name" value="DNA ligase"/>
    <property type="match status" value="1"/>
</dbReference>
<evidence type="ECO:0000256" key="3">
    <source>
        <dbReference type="ARBA" id="ARBA00022598"/>
    </source>
</evidence>
<evidence type="ECO:0000256" key="14">
    <source>
        <dbReference type="ARBA" id="ARBA00054532"/>
    </source>
</evidence>
<dbReference type="GO" id="GO:0006281">
    <property type="term" value="P:DNA repair"/>
    <property type="evidence" value="ECO:0007669"/>
    <property type="project" value="UniProtKB-KW"/>
</dbReference>
<dbReference type="PROSITE" id="PS00333">
    <property type="entry name" value="DNA_LIGASE_A2"/>
    <property type="match status" value="1"/>
</dbReference>
<dbReference type="CDD" id="cd07969">
    <property type="entry name" value="OBF_DNA_ligase_I"/>
    <property type="match status" value="1"/>
</dbReference>
<dbReference type="Proteomes" id="UP000038040">
    <property type="component" value="Unplaced"/>
</dbReference>
<dbReference type="GO" id="GO:0051301">
    <property type="term" value="P:cell division"/>
    <property type="evidence" value="ECO:0007669"/>
    <property type="project" value="UniProtKB-KW"/>
</dbReference>
<keyword evidence="11" id="KW-0539">Nucleus</keyword>
<evidence type="ECO:0000256" key="9">
    <source>
        <dbReference type="ARBA" id="ARBA00023172"/>
    </source>
</evidence>
<dbReference type="GO" id="GO:1903461">
    <property type="term" value="P:Okazaki fragment processing involved in mitotic DNA replication"/>
    <property type="evidence" value="ECO:0007669"/>
    <property type="project" value="TreeGrafter"/>
</dbReference>
<evidence type="ECO:0000256" key="4">
    <source>
        <dbReference type="ARBA" id="ARBA00022618"/>
    </source>
</evidence>
<dbReference type="InterPro" id="IPR012310">
    <property type="entry name" value="DNA_ligase_ATP-dep_cent"/>
</dbReference>
<dbReference type="PROSITE" id="PS00697">
    <property type="entry name" value="DNA_LIGASE_A1"/>
    <property type="match status" value="1"/>
</dbReference>
<evidence type="ECO:0000256" key="13">
    <source>
        <dbReference type="ARBA" id="ARBA00034003"/>
    </source>
</evidence>
<dbReference type="NCBIfam" id="TIGR00574">
    <property type="entry name" value="dnl1"/>
    <property type="match status" value="1"/>
</dbReference>
<dbReference type="InterPro" id="IPR012309">
    <property type="entry name" value="DNA_ligase_ATP-dep_C"/>
</dbReference>
<evidence type="ECO:0000256" key="1">
    <source>
        <dbReference type="ARBA" id="ARBA00004123"/>
    </source>
</evidence>
<evidence type="ECO:0000259" key="17">
    <source>
        <dbReference type="PROSITE" id="PS50160"/>
    </source>
</evidence>
<dbReference type="PROSITE" id="PS50160">
    <property type="entry name" value="DNA_LIGASE_A3"/>
    <property type="match status" value="1"/>
</dbReference>
<evidence type="ECO:0000256" key="15">
    <source>
        <dbReference type="RuleBase" id="RU000617"/>
    </source>
</evidence>
<evidence type="ECO:0000256" key="12">
    <source>
        <dbReference type="ARBA" id="ARBA00023306"/>
    </source>
</evidence>
<proteinExistence type="inferred from homology"/>
<dbReference type="Gene3D" id="3.30.1490.70">
    <property type="match status" value="1"/>
</dbReference>
<evidence type="ECO:0000256" key="8">
    <source>
        <dbReference type="ARBA" id="ARBA00022840"/>
    </source>
</evidence>
<keyword evidence="8 15" id="KW-0067">ATP-binding</keyword>
<dbReference type="InterPro" id="IPR012308">
    <property type="entry name" value="DNA_ligase_ATP-dep_N"/>
</dbReference>
<dbReference type="PANTHER" id="PTHR45674:SF4">
    <property type="entry name" value="DNA LIGASE 1"/>
    <property type="match status" value="1"/>
</dbReference>
<evidence type="ECO:0000313" key="19">
    <source>
        <dbReference type="Proteomes" id="UP000038040"/>
    </source>
</evidence>
<evidence type="ECO:0000256" key="11">
    <source>
        <dbReference type="ARBA" id="ARBA00023242"/>
    </source>
</evidence>
<dbReference type="SUPFAM" id="SSF50249">
    <property type="entry name" value="Nucleic acid-binding proteins"/>
    <property type="match status" value="1"/>
</dbReference>
<dbReference type="EC" id="6.5.1.1" evidence="15"/>